<accession>A0A212R0F5</accession>
<name>A0A212R0F5_9PROT</name>
<dbReference type="InterPro" id="IPR010865">
    <property type="entry name" value="DUF1499"/>
</dbReference>
<dbReference type="OrthoDB" id="8479024at2"/>
<reference evidence="1 2" key="1">
    <citation type="submission" date="2017-06" db="EMBL/GenBank/DDBJ databases">
        <authorList>
            <person name="Kim H.J."/>
            <person name="Triplett B.A."/>
        </authorList>
    </citation>
    <scope>NUCLEOTIDE SEQUENCE [LARGE SCALE GENOMIC DNA]</scope>
    <source>
        <strain evidence="1 2">B29T1</strain>
    </source>
</reference>
<dbReference type="Pfam" id="PF07386">
    <property type="entry name" value="DUF1499"/>
    <property type="match status" value="1"/>
</dbReference>
<evidence type="ECO:0000313" key="1">
    <source>
        <dbReference type="EMBL" id="SNB65472.1"/>
    </source>
</evidence>
<dbReference type="EMBL" id="FYEH01000004">
    <property type="protein sequence ID" value="SNB65472.1"/>
    <property type="molecule type" value="Genomic_DNA"/>
</dbReference>
<proteinExistence type="predicted"/>
<keyword evidence="2" id="KW-1185">Reference proteome</keyword>
<organism evidence="1 2">
    <name type="scientific">Arboricoccus pini</name>
    <dbReference type="NCBI Taxonomy" id="1963835"/>
    <lineage>
        <taxon>Bacteria</taxon>
        <taxon>Pseudomonadati</taxon>
        <taxon>Pseudomonadota</taxon>
        <taxon>Alphaproteobacteria</taxon>
        <taxon>Geminicoccales</taxon>
        <taxon>Geminicoccaceae</taxon>
        <taxon>Arboricoccus</taxon>
    </lineage>
</organism>
<dbReference type="AlphaFoldDB" id="A0A212R0F5"/>
<evidence type="ECO:0000313" key="2">
    <source>
        <dbReference type="Proteomes" id="UP000197065"/>
    </source>
</evidence>
<protein>
    <recommendedName>
        <fullName evidence="3">DUF1499 domain-containing protein</fullName>
    </recommendedName>
</protein>
<dbReference type="Proteomes" id="UP000197065">
    <property type="component" value="Unassembled WGS sequence"/>
</dbReference>
<gene>
    <name evidence="1" type="ORF">SAMN07250955_104273</name>
</gene>
<evidence type="ECO:0008006" key="3">
    <source>
        <dbReference type="Google" id="ProtNLM"/>
    </source>
</evidence>
<dbReference type="RefSeq" id="WP_088560844.1">
    <property type="nucleotide sequence ID" value="NZ_FYEH01000004.1"/>
</dbReference>
<sequence>MPCPDVRHRPLWPAVLIGLACLGGCTSPTTDEGLIDPTTVERSSTPNDYLACLASACQAEVDVPTQIFVAPATKLFQAWRDVIAAQPRTVIRNVDEKRLLLSAEESSPVFGLVDELALKVIPVSETTSTFALYSRSRSGFFDFGANKSRVADLIVDVRRHLGGSG</sequence>
<dbReference type="PROSITE" id="PS51257">
    <property type="entry name" value="PROKAR_LIPOPROTEIN"/>
    <property type="match status" value="1"/>
</dbReference>